<dbReference type="Proteomes" id="UP000263014">
    <property type="component" value="Unassembled WGS sequence"/>
</dbReference>
<comment type="caution">
    <text evidence="1">The sequence shown here is derived from an EMBL/GenBank/DDBJ whole genome shotgun (WGS) entry which is preliminary data.</text>
</comment>
<reference evidence="3 4" key="1">
    <citation type="submission" date="2018-08" db="EMBL/GenBank/DDBJ databases">
        <title>A genome reference for cultivated species of the human gut microbiota.</title>
        <authorList>
            <person name="Zou Y."/>
            <person name="Xue W."/>
            <person name="Luo G."/>
        </authorList>
    </citation>
    <scope>NUCLEOTIDE SEQUENCE [LARGE SCALE GENOMIC DNA]</scope>
    <source>
        <strain evidence="2 3">TF05-11AC</strain>
        <strain evidence="1 4">TM09-12</strain>
    </source>
</reference>
<dbReference type="EMBL" id="QSON01000002">
    <property type="protein sequence ID" value="RGJ06859.1"/>
    <property type="molecule type" value="Genomic_DNA"/>
</dbReference>
<sequence length="67" mass="7137">MGAVDKAAFPEQGIAACAAIIRILYVKSVPAFIGFQNNGIIAEIERVFFRLAARQAQQGRGGRSGSQ</sequence>
<evidence type="ECO:0000313" key="1">
    <source>
        <dbReference type="EMBL" id="RGJ06859.1"/>
    </source>
</evidence>
<dbReference type="AlphaFoldDB" id="A0A374PCF3"/>
<gene>
    <name evidence="2" type="ORF">DXC39_03920</name>
    <name evidence="1" type="ORF">DXD79_06140</name>
</gene>
<dbReference type="Proteomes" id="UP000261257">
    <property type="component" value="Unassembled WGS sequence"/>
</dbReference>
<protein>
    <submittedName>
        <fullName evidence="1">Uncharacterized protein</fullName>
    </submittedName>
</protein>
<evidence type="ECO:0000313" key="2">
    <source>
        <dbReference type="EMBL" id="RGM09105.1"/>
    </source>
</evidence>
<name>A0A374PCF3_9FIRM</name>
<organism evidence="1 4">
    <name type="scientific">Hungatella hathewayi</name>
    <dbReference type="NCBI Taxonomy" id="154046"/>
    <lineage>
        <taxon>Bacteria</taxon>
        <taxon>Bacillati</taxon>
        <taxon>Bacillota</taxon>
        <taxon>Clostridia</taxon>
        <taxon>Lachnospirales</taxon>
        <taxon>Lachnospiraceae</taxon>
        <taxon>Hungatella</taxon>
    </lineage>
</organism>
<proteinExistence type="predicted"/>
<evidence type="ECO:0000313" key="4">
    <source>
        <dbReference type="Proteomes" id="UP000263014"/>
    </source>
</evidence>
<dbReference type="EMBL" id="QSSQ01000001">
    <property type="protein sequence ID" value="RGM09105.1"/>
    <property type="molecule type" value="Genomic_DNA"/>
</dbReference>
<evidence type="ECO:0000313" key="3">
    <source>
        <dbReference type="Proteomes" id="UP000261257"/>
    </source>
</evidence>
<accession>A0A374PCF3</accession>